<dbReference type="Pfam" id="PF13367">
    <property type="entry name" value="PrsW-protease"/>
    <property type="match status" value="1"/>
</dbReference>
<keyword evidence="5" id="KW-0645">Protease</keyword>
<feature type="transmembrane region" description="Helical" evidence="10">
    <location>
        <begin position="144"/>
        <end position="166"/>
    </location>
</feature>
<protein>
    <recommendedName>
        <fullName evidence="3">Protease PrsW</fullName>
    </recommendedName>
</protein>
<feature type="transmembrane region" description="Helical" evidence="10">
    <location>
        <begin position="6"/>
        <end position="22"/>
    </location>
</feature>
<evidence type="ECO:0000256" key="8">
    <source>
        <dbReference type="ARBA" id="ARBA00022989"/>
    </source>
</evidence>
<organism evidence="11 12">
    <name type="scientific">Candidatus Spechtbacteria bacterium RIFCSPHIGHO2_01_FULL_43_30</name>
    <dbReference type="NCBI Taxonomy" id="1802158"/>
    <lineage>
        <taxon>Bacteria</taxon>
        <taxon>Candidatus Spechtiibacteriota</taxon>
    </lineage>
</organism>
<evidence type="ECO:0000313" key="11">
    <source>
        <dbReference type="EMBL" id="OGZ58133.1"/>
    </source>
</evidence>
<dbReference type="InterPro" id="IPR026898">
    <property type="entry name" value="PrsW"/>
</dbReference>
<dbReference type="GO" id="GO:0006508">
    <property type="term" value="P:proteolysis"/>
    <property type="evidence" value="ECO:0007669"/>
    <property type="project" value="UniProtKB-KW"/>
</dbReference>
<evidence type="ECO:0000313" key="12">
    <source>
        <dbReference type="Proteomes" id="UP000177932"/>
    </source>
</evidence>
<feature type="transmembrane region" description="Helical" evidence="10">
    <location>
        <begin position="111"/>
        <end position="132"/>
    </location>
</feature>
<dbReference type="STRING" id="1802158.A2827_02820"/>
<evidence type="ECO:0000256" key="4">
    <source>
        <dbReference type="ARBA" id="ARBA00022475"/>
    </source>
</evidence>
<gene>
    <name evidence="11" type="ORF">A2827_02820</name>
</gene>
<dbReference type="PANTHER" id="PTHR36844">
    <property type="entry name" value="PROTEASE PRSW"/>
    <property type="match status" value="1"/>
</dbReference>
<keyword evidence="6 10" id="KW-0812">Transmembrane</keyword>
<dbReference type="InterPro" id="IPR023596">
    <property type="entry name" value="Peptidase_PrsW_arch/bac"/>
</dbReference>
<dbReference type="GO" id="GO:0008233">
    <property type="term" value="F:peptidase activity"/>
    <property type="evidence" value="ECO:0007669"/>
    <property type="project" value="UniProtKB-KW"/>
</dbReference>
<comment type="similarity">
    <text evidence="2">Belongs to the protease PrsW family.</text>
</comment>
<evidence type="ECO:0000256" key="10">
    <source>
        <dbReference type="SAM" id="Phobius"/>
    </source>
</evidence>
<dbReference type="Proteomes" id="UP000177932">
    <property type="component" value="Unassembled WGS sequence"/>
</dbReference>
<dbReference type="GO" id="GO:0005886">
    <property type="term" value="C:plasma membrane"/>
    <property type="evidence" value="ECO:0007669"/>
    <property type="project" value="UniProtKB-SubCell"/>
</dbReference>
<accession>A0A1G2H6N7</accession>
<proteinExistence type="inferred from homology"/>
<evidence type="ECO:0000256" key="9">
    <source>
        <dbReference type="ARBA" id="ARBA00023136"/>
    </source>
</evidence>
<feature type="transmembrane region" description="Helical" evidence="10">
    <location>
        <begin position="34"/>
        <end position="60"/>
    </location>
</feature>
<name>A0A1G2H6N7_9BACT</name>
<keyword evidence="8 10" id="KW-1133">Transmembrane helix</keyword>
<keyword evidence="7" id="KW-0378">Hydrolase</keyword>
<evidence type="ECO:0000256" key="7">
    <source>
        <dbReference type="ARBA" id="ARBA00022801"/>
    </source>
</evidence>
<keyword evidence="9 10" id="KW-0472">Membrane</keyword>
<sequence length="237" mass="26945">MQYIFYTAIALIPSLIWLLYFLRKDKHPEPRLMVLMVFIWGMLVAFPALIVESIAIEILLPIVSVPSIIADIVKYLFVVSVAEEIAKYLVVKFRVIDRTIQLDEPVDAMEYMIISALGFAAIENIFLLTPLFDSQFVPTLNLAFSRFIGATFLHVLASATIGYYIALSLYKPHKKTRLLIHGFLIAILMHGFYNIFVTKAVSQPYLFVAVVIIIGFSAYMISKYFQKVSSMKSITQI</sequence>
<evidence type="ECO:0000256" key="5">
    <source>
        <dbReference type="ARBA" id="ARBA00022670"/>
    </source>
</evidence>
<evidence type="ECO:0000256" key="6">
    <source>
        <dbReference type="ARBA" id="ARBA00022692"/>
    </source>
</evidence>
<comment type="caution">
    <text evidence="11">The sequence shown here is derived from an EMBL/GenBank/DDBJ whole genome shotgun (WGS) entry which is preliminary data.</text>
</comment>
<dbReference type="AlphaFoldDB" id="A0A1G2H6N7"/>
<evidence type="ECO:0000256" key="1">
    <source>
        <dbReference type="ARBA" id="ARBA00004651"/>
    </source>
</evidence>
<evidence type="ECO:0000256" key="2">
    <source>
        <dbReference type="ARBA" id="ARBA00009165"/>
    </source>
</evidence>
<feature type="transmembrane region" description="Helical" evidence="10">
    <location>
        <begin position="178"/>
        <end position="196"/>
    </location>
</feature>
<dbReference type="EMBL" id="MHOD01000014">
    <property type="protein sequence ID" value="OGZ58133.1"/>
    <property type="molecule type" value="Genomic_DNA"/>
</dbReference>
<evidence type="ECO:0000256" key="3">
    <source>
        <dbReference type="ARBA" id="ARBA00018997"/>
    </source>
</evidence>
<keyword evidence="4" id="KW-1003">Cell membrane</keyword>
<feature type="transmembrane region" description="Helical" evidence="10">
    <location>
        <begin position="202"/>
        <end position="222"/>
    </location>
</feature>
<dbReference type="PIRSF" id="PIRSF016933">
    <property type="entry name" value="PrsW"/>
    <property type="match status" value="1"/>
</dbReference>
<dbReference type="PANTHER" id="PTHR36844:SF1">
    <property type="entry name" value="PROTEASE PRSW"/>
    <property type="match status" value="1"/>
</dbReference>
<reference evidence="11 12" key="1">
    <citation type="journal article" date="2016" name="Nat. Commun.">
        <title>Thousands of microbial genomes shed light on interconnected biogeochemical processes in an aquifer system.</title>
        <authorList>
            <person name="Anantharaman K."/>
            <person name="Brown C.T."/>
            <person name="Hug L.A."/>
            <person name="Sharon I."/>
            <person name="Castelle C.J."/>
            <person name="Probst A.J."/>
            <person name="Thomas B.C."/>
            <person name="Singh A."/>
            <person name="Wilkins M.J."/>
            <person name="Karaoz U."/>
            <person name="Brodie E.L."/>
            <person name="Williams K.H."/>
            <person name="Hubbard S.S."/>
            <person name="Banfield J.F."/>
        </authorList>
    </citation>
    <scope>NUCLEOTIDE SEQUENCE [LARGE SCALE GENOMIC DNA]</scope>
</reference>
<comment type="subcellular location">
    <subcellularLocation>
        <location evidence="1">Cell membrane</location>
        <topology evidence="1">Multi-pass membrane protein</topology>
    </subcellularLocation>
</comment>